<dbReference type="EMBL" id="JBBPHU010000007">
    <property type="protein sequence ID" value="KAK7515413.1"/>
    <property type="molecule type" value="Genomic_DNA"/>
</dbReference>
<dbReference type="PRINTS" id="PR00420">
    <property type="entry name" value="RNGMNOXGNASE"/>
</dbReference>
<dbReference type="InterPro" id="IPR036188">
    <property type="entry name" value="FAD/NAD-bd_sf"/>
</dbReference>
<dbReference type="PANTHER" id="PTHR13789:SF236">
    <property type="entry name" value="MONOOXYGENASE, PUTATIVE (AFU_ORTHOLOGUE AFUA_6G12060)-RELATED"/>
    <property type="match status" value="1"/>
</dbReference>
<dbReference type="SUPFAM" id="SSF51905">
    <property type="entry name" value="FAD/NAD(P)-binding domain"/>
    <property type="match status" value="1"/>
</dbReference>
<keyword evidence="5 7" id="KW-0503">Monooxygenase</keyword>
<keyword evidence="3" id="KW-0274">FAD</keyword>
<comment type="similarity">
    <text evidence="1">Belongs to the paxM FAD-dependent monooxygenase family.</text>
</comment>
<organism evidence="7 8">
    <name type="scientific">Phyllosticta citriasiana</name>
    <dbReference type="NCBI Taxonomy" id="595635"/>
    <lineage>
        <taxon>Eukaryota</taxon>
        <taxon>Fungi</taxon>
        <taxon>Dikarya</taxon>
        <taxon>Ascomycota</taxon>
        <taxon>Pezizomycotina</taxon>
        <taxon>Dothideomycetes</taxon>
        <taxon>Dothideomycetes incertae sedis</taxon>
        <taxon>Botryosphaeriales</taxon>
        <taxon>Phyllostictaceae</taxon>
        <taxon>Phyllosticta</taxon>
    </lineage>
</organism>
<dbReference type="PANTHER" id="PTHR13789">
    <property type="entry name" value="MONOOXYGENASE"/>
    <property type="match status" value="1"/>
</dbReference>
<evidence type="ECO:0000256" key="2">
    <source>
        <dbReference type="ARBA" id="ARBA00022630"/>
    </source>
</evidence>
<keyword evidence="8" id="KW-1185">Reference proteome</keyword>
<proteinExistence type="inferred from homology"/>
<evidence type="ECO:0000256" key="1">
    <source>
        <dbReference type="ARBA" id="ARBA00007992"/>
    </source>
</evidence>
<keyword evidence="2" id="KW-0285">Flavoprotein</keyword>
<dbReference type="Proteomes" id="UP001363622">
    <property type="component" value="Unassembled WGS sequence"/>
</dbReference>
<feature type="domain" description="FAD-binding" evidence="6">
    <location>
        <begin position="9"/>
        <end position="364"/>
    </location>
</feature>
<protein>
    <submittedName>
        <fullName evidence="7">Monooxygenase</fullName>
    </submittedName>
</protein>
<gene>
    <name evidence="7" type="ORF">IWZ03DRAFT_313073</name>
</gene>
<evidence type="ECO:0000313" key="8">
    <source>
        <dbReference type="Proteomes" id="UP001363622"/>
    </source>
</evidence>
<evidence type="ECO:0000256" key="4">
    <source>
        <dbReference type="ARBA" id="ARBA00023002"/>
    </source>
</evidence>
<accession>A0ABR1KK46</accession>
<dbReference type="InterPro" id="IPR050493">
    <property type="entry name" value="FAD-dep_Monooxygenase_BioMet"/>
</dbReference>
<dbReference type="Pfam" id="PF01494">
    <property type="entry name" value="FAD_binding_3"/>
    <property type="match status" value="1"/>
</dbReference>
<comment type="caution">
    <text evidence="7">The sequence shown here is derived from an EMBL/GenBank/DDBJ whole genome shotgun (WGS) entry which is preliminary data.</text>
</comment>
<dbReference type="SUPFAM" id="SSF54373">
    <property type="entry name" value="FAD-linked reductases, C-terminal domain"/>
    <property type="match status" value="1"/>
</dbReference>
<dbReference type="Gene3D" id="3.50.50.60">
    <property type="entry name" value="FAD/NAD(P)-binding domain"/>
    <property type="match status" value="1"/>
</dbReference>
<evidence type="ECO:0000313" key="7">
    <source>
        <dbReference type="EMBL" id="KAK7515413.1"/>
    </source>
</evidence>
<keyword evidence="4" id="KW-0560">Oxidoreductase</keyword>
<evidence type="ECO:0000259" key="6">
    <source>
        <dbReference type="Pfam" id="PF01494"/>
    </source>
</evidence>
<evidence type="ECO:0000256" key="5">
    <source>
        <dbReference type="ARBA" id="ARBA00023033"/>
    </source>
</evidence>
<evidence type="ECO:0000256" key="3">
    <source>
        <dbReference type="ARBA" id="ARBA00022827"/>
    </source>
</evidence>
<reference evidence="7 8" key="1">
    <citation type="submission" date="2024-04" db="EMBL/GenBank/DDBJ databases">
        <title>Phyllosticta paracitricarpa is synonymous to the EU quarantine fungus P. citricarpa based on phylogenomic analyses.</title>
        <authorList>
            <consortium name="Lawrence Berkeley National Laboratory"/>
            <person name="Van Ingen-Buijs V.A."/>
            <person name="Van Westerhoven A.C."/>
            <person name="Haridas S."/>
            <person name="Skiadas P."/>
            <person name="Martin F."/>
            <person name="Groenewald J.Z."/>
            <person name="Crous P.W."/>
            <person name="Seidl M.F."/>
        </authorList>
    </citation>
    <scope>NUCLEOTIDE SEQUENCE [LARGE SCALE GENOMIC DNA]</scope>
    <source>
        <strain evidence="7 8">CBS 123371</strain>
    </source>
</reference>
<name>A0ABR1KK46_9PEZI</name>
<dbReference type="InterPro" id="IPR002938">
    <property type="entry name" value="FAD-bd"/>
</dbReference>
<dbReference type="GO" id="GO:0004497">
    <property type="term" value="F:monooxygenase activity"/>
    <property type="evidence" value="ECO:0007669"/>
    <property type="project" value="UniProtKB-KW"/>
</dbReference>
<sequence length="428" mass="47883">MAPEPTGIKVIIIGAGFAGLTAAIECVRHGHEAMLLEAFQELKPLGDIISFGHNAGRIFRRWPGVEEQLDPICQQADRLTLYRWDGELLFDQLWEEEEKEFEKNNGKKFNGHRAEIHKIVWDHAKSVGVEIKLGMKVEEYFESDREAGVVCNGERFVADVVLAADGVRSTARLAVLGYEDKPKSSGYAVWRTWFSAEELAKNPLTAPLVVNGDTHTGFLGPDIHFLAASTKGGKEMSWVCTHIDEADIEESWSTPGKIEDVIRTLDGWSPIVHALVKATPPDRLVDWKLVYRDALPKWVSPRRRIALLGDSAHPFLPTSIQGASQAMEDGVTVAICLELSGKKNVQEALLAYERIRYDRVKAAQQTGFTTRDKWHKADFEAIKANPEAIKLPREGWLLGHDAVTHAYEVYPETVASIRRETREVKASL</sequence>